<dbReference type="AlphaFoldDB" id="I5C5X0"/>
<dbReference type="STRING" id="1189621.A3SI_08099"/>
<dbReference type="RefSeq" id="WP_009054518.1">
    <property type="nucleotide sequence ID" value="NZ_AJYA01000016.1"/>
</dbReference>
<accession>I5C5X0</accession>
<comment type="caution">
    <text evidence="1">The sequence shown here is derived from an EMBL/GenBank/DDBJ whole genome shotgun (WGS) entry which is preliminary data.</text>
</comment>
<dbReference type="Proteomes" id="UP000005551">
    <property type="component" value="Unassembled WGS sequence"/>
</dbReference>
<evidence type="ECO:0000313" key="2">
    <source>
        <dbReference type="Proteomes" id="UP000005551"/>
    </source>
</evidence>
<proteinExistence type="predicted"/>
<keyword evidence="2" id="KW-1185">Reference proteome</keyword>
<evidence type="ECO:0008006" key="3">
    <source>
        <dbReference type="Google" id="ProtNLM"/>
    </source>
</evidence>
<gene>
    <name evidence="1" type="ORF">A3SI_08099</name>
</gene>
<dbReference type="InterPro" id="IPR007922">
    <property type="entry name" value="DciA-like"/>
</dbReference>
<dbReference type="EMBL" id="AJYA01000016">
    <property type="protein sequence ID" value="EIM77222.1"/>
    <property type="molecule type" value="Genomic_DNA"/>
</dbReference>
<evidence type="ECO:0000313" key="1">
    <source>
        <dbReference type="EMBL" id="EIM77222.1"/>
    </source>
</evidence>
<protein>
    <recommendedName>
        <fullName evidence="3">DUF721 domain-containing protein</fullName>
    </recommendedName>
</protein>
<name>I5C5X0_9BACT</name>
<dbReference type="Pfam" id="PF05258">
    <property type="entry name" value="DciA"/>
    <property type="match status" value="1"/>
</dbReference>
<organism evidence="1 2">
    <name type="scientific">Nitritalea halalkaliphila LW7</name>
    <dbReference type="NCBI Taxonomy" id="1189621"/>
    <lineage>
        <taxon>Bacteria</taxon>
        <taxon>Pseudomonadati</taxon>
        <taxon>Bacteroidota</taxon>
        <taxon>Cytophagia</taxon>
        <taxon>Cytophagales</taxon>
        <taxon>Cyclobacteriaceae</taxon>
        <taxon>Nitritalea</taxon>
    </lineage>
</organism>
<sequence>MKKSGFEYYKRKREVAPLEEAFKDLLRVYRLERKFEEKQLTQAWQEIVGSTVASRTSASM</sequence>
<reference evidence="1 2" key="1">
    <citation type="submission" date="2012-05" db="EMBL/GenBank/DDBJ databases">
        <title>Genome sequence of Nitritalea halalkaliphila LW7.</title>
        <authorList>
            <person name="Jangir P.K."/>
            <person name="Singh A."/>
            <person name="Shivaji S."/>
            <person name="Sharma R."/>
        </authorList>
    </citation>
    <scope>NUCLEOTIDE SEQUENCE [LARGE SCALE GENOMIC DNA]</scope>
    <source>
        <strain evidence="1 2">LW7</strain>
    </source>
</reference>